<keyword evidence="8 10" id="KW-0030">Aminoacyl-tRNA synthetase</keyword>
<dbReference type="GO" id="GO:0005524">
    <property type="term" value="F:ATP binding"/>
    <property type="evidence" value="ECO:0007669"/>
    <property type="project" value="UniProtKB-UniRule"/>
</dbReference>
<reference evidence="13" key="1">
    <citation type="submission" date="2011-05" db="EMBL/GenBank/DDBJ databases">
        <title>Complete sequence of Desulfotomaculum carboxydivorans CO-1-SRB.</title>
        <authorList>
            <consortium name="US DOE Joint Genome Institute"/>
            <person name="Lucas S."/>
            <person name="Han J."/>
            <person name="Lapidus A."/>
            <person name="Cheng J.-F."/>
            <person name="Goodwin L."/>
            <person name="Pitluck S."/>
            <person name="Peters L."/>
            <person name="Mikhailova N."/>
            <person name="Lu M."/>
            <person name="Han C."/>
            <person name="Tapia R."/>
            <person name="Land M."/>
            <person name="Hauser L."/>
            <person name="Kyrpides N."/>
            <person name="Ivanova N."/>
            <person name="Pagani I."/>
            <person name="Stams A."/>
            <person name="Plugge C."/>
            <person name="Muyzer G."/>
            <person name="Kuever J."/>
            <person name="Parshina S."/>
            <person name="Ivanova A."/>
            <person name="Nazina T."/>
            <person name="Woyke T."/>
        </authorList>
    </citation>
    <scope>NUCLEOTIDE SEQUENCE [LARGE SCALE GENOMIC DNA]</scope>
    <source>
        <strain evidence="13">CO-1-SRB</strain>
    </source>
</reference>
<dbReference type="SUPFAM" id="SSF55174">
    <property type="entry name" value="Alpha-L RNA-binding motif"/>
    <property type="match status" value="1"/>
</dbReference>
<dbReference type="EC" id="6.1.1.1" evidence="10"/>
<gene>
    <name evidence="10" type="primary">tyrS</name>
    <name evidence="13" type="ordered locus">Desca_1221</name>
</gene>
<protein>
    <recommendedName>
        <fullName evidence="10">Tyrosine--tRNA ligase</fullName>
        <ecNumber evidence="10">6.1.1.1</ecNumber>
    </recommendedName>
    <alternativeName>
        <fullName evidence="10">Tyrosyl-tRNA synthetase</fullName>
        <shortName evidence="10">TyrRS</shortName>
    </alternativeName>
</protein>
<dbReference type="PANTHER" id="PTHR11766:SF1">
    <property type="entry name" value="TYROSINE--TRNA LIGASE"/>
    <property type="match status" value="1"/>
</dbReference>
<dbReference type="CDD" id="cd00805">
    <property type="entry name" value="TyrRS_core"/>
    <property type="match status" value="1"/>
</dbReference>
<dbReference type="InterPro" id="IPR002305">
    <property type="entry name" value="aa-tRNA-synth_Ic"/>
</dbReference>
<evidence type="ECO:0000256" key="5">
    <source>
        <dbReference type="ARBA" id="ARBA00022840"/>
    </source>
</evidence>
<dbReference type="SUPFAM" id="SSF52374">
    <property type="entry name" value="Nucleotidylyl transferase"/>
    <property type="match status" value="1"/>
</dbReference>
<accession>F6B426</accession>
<evidence type="ECO:0000256" key="2">
    <source>
        <dbReference type="ARBA" id="ARBA00022490"/>
    </source>
</evidence>
<feature type="binding site" evidence="10">
    <location>
        <position position="233"/>
    </location>
    <ligand>
        <name>ATP</name>
        <dbReference type="ChEBI" id="CHEBI:30616"/>
    </ligand>
</feature>
<keyword evidence="2 10" id="KW-0963">Cytoplasm</keyword>
<evidence type="ECO:0000256" key="10">
    <source>
        <dbReference type="HAMAP-Rule" id="MF_02007"/>
    </source>
</evidence>
<dbReference type="Proteomes" id="UP000009226">
    <property type="component" value="Chromosome"/>
</dbReference>
<dbReference type="Gene3D" id="3.10.290.10">
    <property type="entry name" value="RNA-binding S4 domain"/>
    <property type="match status" value="1"/>
</dbReference>
<dbReference type="GO" id="GO:0006437">
    <property type="term" value="P:tyrosyl-tRNA aminoacylation"/>
    <property type="evidence" value="ECO:0007669"/>
    <property type="project" value="UniProtKB-UniRule"/>
</dbReference>
<dbReference type="SMART" id="SM00363">
    <property type="entry name" value="S4"/>
    <property type="match status" value="1"/>
</dbReference>
<dbReference type="InterPro" id="IPR002942">
    <property type="entry name" value="S4_RNA-bd"/>
</dbReference>
<evidence type="ECO:0000256" key="4">
    <source>
        <dbReference type="ARBA" id="ARBA00022741"/>
    </source>
</evidence>
<dbReference type="NCBIfam" id="TIGR00234">
    <property type="entry name" value="tyrS"/>
    <property type="match status" value="1"/>
</dbReference>
<sequence length="408" mass="46251">MLDVQKQLEIIKRGTAEIVPEEELVEKLKKSVANNKPLHIKLGLDPTAPDIHLGHTVVLQKLRQFQELGHKVTIILGDYTGRIGDPTGKSETRKQLTEEQVLANAKTYEQQIFKILDPQKTSVRFNSTWLAPLKFEDVIRLAATTTVARMLEREDFSKRFKENLPISIHEFFYPLMQGYDSVALEADIELGGTDQKFNLLMGRTLQKEFGQEPQIALMMPILEGLDGVNKMSKSLGNYIGIDESPQEMYGKTMSLPDELMVRYFELVTPVPLEEVRAIAKGLAEGTLHPRDVKMRLAREIVSFYHGPEAAMQAEEQFKKVFQKKELPDEIDQFVVTEDLYEDGLVILPRLMTQAKLASSTSEARRLIKEGAVKIDGEKVTDPNLRFAPTEGMVIRAGKRRFARLSLKN</sequence>
<keyword evidence="3 10" id="KW-0436">Ligase</keyword>
<dbReference type="PROSITE" id="PS50889">
    <property type="entry name" value="S4"/>
    <property type="match status" value="1"/>
</dbReference>
<evidence type="ECO:0000256" key="3">
    <source>
        <dbReference type="ARBA" id="ARBA00022598"/>
    </source>
</evidence>
<dbReference type="AlphaFoldDB" id="F6B426"/>
<keyword evidence="6 11" id="KW-0694">RNA-binding</keyword>
<dbReference type="GO" id="GO:0004831">
    <property type="term" value="F:tyrosine-tRNA ligase activity"/>
    <property type="evidence" value="ECO:0007669"/>
    <property type="project" value="UniProtKB-UniRule"/>
</dbReference>
<dbReference type="RefSeq" id="WP_013810071.1">
    <property type="nucleotide sequence ID" value="NC_015565.1"/>
</dbReference>
<dbReference type="Pfam" id="PF00579">
    <property type="entry name" value="tRNA-synt_1b"/>
    <property type="match status" value="1"/>
</dbReference>
<comment type="similarity">
    <text evidence="10">Belongs to the class-I aminoacyl-tRNA synthetase family. TyrS type 2 subfamily.</text>
</comment>
<dbReference type="InterPro" id="IPR024088">
    <property type="entry name" value="Tyr-tRNA-ligase_bac-type"/>
</dbReference>
<dbReference type="InterPro" id="IPR001412">
    <property type="entry name" value="aa-tRNA-synth_I_CS"/>
</dbReference>
<dbReference type="PANTHER" id="PTHR11766">
    <property type="entry name" value="TYROSYL-TRNA SYNTHETASE"/>
    <property type="match status" value="1"/>
</dbReference>
<keyword evidence="5 10" id="KW-0067">ATP-binding</keyword>
<dbReference type="STRING" id="868595.Desca_1221"/>
<keyword evidence="7 10" id="KW-0648">Protein biosynthesis</keyword>
<evidence type="ECO:0000313" key="13">
    <source>
        <dbReference type="EMBL" id="AEF94081.1"/>
    </source>
</evidence>
<evidence type="ECO:0000259" key="12">
    <source>
        <dbReference type="SMART" id="SM00363"/>
    </source>
</evidence>
<comment type="catalytic activity">
    <reaction evidence="9 10">
        <text>tRNA(Tyr) + L-tyrosine + ATP = L-tyrosyl-tRNA(Tyr) + AMP + diphosphate + H(+)</text>
        <dbReference type="Rhea" id="RHEA:10220"/>
        <dbReference type="Rhea" id="RHEA-COMP:9706"/>
        <dbReference type="Rhea" id="RHEA-COMP:9707"/>
        <dbReference type="ChEBI" id="CHEBI:15378"/>
        <dbReference type="ChEBI" id="CHEBI:30616"/>
        <dbReference type="ChEBI" id="CHEBI:33019"/>
        <dbReference type="ChEBI" id="CHEBI:58315"/>
        <dbReference type="ChEBI" id="CHEBI:78442"/>
        <dbReference type="ChEBI" id="CHEBI:78536"/>
        <dbReference type="ChEBI" id="CHEBI:456215"/>
        <dbReference type="EC" id="6.1.1.1"/>
    </reaction>
</comment>
<keyword evidence="4 10" id="KW-0547">Nucleotide-binding</keyword>
<dbReference type="HAMAP" id="MF_02007">
    <property type="entry name" value="Tyr_tRNA_synth_type2"/>
    <property type="match status" value="1"/>
</dbReference>
<dbReference type="FunFam" id="1.10.240.10:FF:000006">
    <property type="entry name" value="Tyrosine--tRNA ligase"/>
    <property type="match status" value="1"/>
</dbReference>
<evidence type="ECO:0000256" key="1">
    <source>
        <dbReference type="ARBA" id="ARBA00011738"/>
    </source>
</evidence>
<dbReference type="InterPro" id="IPR002307">
    <property type="entry name" value="Tyr-tRNA-ligase"/>
</dbReference>
<dbReference type="GO" id="GO:0005829">
    <property type="term" value="C:cytosol"/>
    <property type="evidence" value="ECO:0007669"/>
    <property type="project" value="TreeGrafter"/>
</dbReference>
<feature type="short sequence motif" description="'HIGH' region" evidence="10">
    <location>
        <begin position="46"/>
        <end position="55"/>
    </location>
</feature>
<name>F6B426_DESCC</name>
<comment type="function">
    <text evidence="10">Catalyzes the attachment of tyrosine to tRNA(Tyr) in a two-step reaction: tyrosine is first activated by ATP to form Tyr-AMP and then transferred to the acceptor end of tRNA(Tyr).</text>
</comment>
<dbReference type="eggNOG" id="COG0162">
    <property type="taxonomic scope" value="Bacteria"/>
</dbReference>
<dbReference type="PRINTS" id="PR01040">
    <property type="entry name" value="TRNASYNTHTYR"/>
</dbReference>
<dbReference type="InterPro" id="IPR024108">
    <property type="entry name" value="Tyr-tRNA-ligase_bac_2"/>
</dbReference>
<evidence type="ECO:0000256" key="8">
    <source>
        <dbReference type="ARBA" id="ARBA00023146"/>
    </source>
</evidence>
<dbReference type="EMBL" id="CP002736">
    <property type="protein sequence ID" value="AEF94081.1"/>
    <property type="molecule type" value="Genomic_DNA"/>
</dbReference>
<organism evidence="13 14">
    <name type="scientific">Desulfotomaculum nigrificans (strain DSM 14880 / VKM B-2319 / CO-1-SRB)</name>
    <name type="common">Desulfotomaculum carboxydivorans</name>
    <dbReference type="NCBI Taxonomy" id="868595"/>
    <lineage>
        <taxon>Bacteria</taxon>
        <taxon>Bacillati</taxon>
        <taxon>Bacillota</taxon>
        <taxon>Clostridia</taxon>
        <taxon>Eubacteriales</taxon>
        <taxon>Desulfotomaculaceae</taxon>
        <taxon>Desulfotomaculum</taxon>
    </lineage>
</organism>
<comment type="subunit">
    <text evidence="1 10">Homodimer.</text>
</comment>
<dbReference type="InterPro" id="IPR036986">
    <property type="entry name" value="S4_RNA-bd_sf"/>
</dbReference>
<evidence type="ECO:0000256" key="11">
    <source>
        <dbReference type="PROSITE-ProRule" id="PRU00182"/>
    </source>
</evidence>
<dbReference type="FunFam" id="3.10.290.10:FF:000022">
    <property type="entry name" value="Tyrosine--tRNA ligase"/>
    <property type="match status" value="1"/>
</dbReference>
<dbReference type="KEGG" id="dca:Desca_1221"/>
<keyword evidence="14" id="KW-1185">Reference proteome</keyword>
<evidence type="ECO:0000313" key="14">
    <source>
        <dbReference type="Proteomes" id="UP000009226"/>
    </source>
</evidence>
<dbReference type="Pfam" id="PF01479">
    <property type="entry name" value="S4"/>
    <property type="match status" value="1"/>
</dbReference>
<proteinExistence type="inferred from homology"/>
<dbReference type="CDD" id="cd00165">
    <property type="entry name" value="S4"/>
    <property type="match status" value="1"/>
</dbReference>
<feature type="short sequence motif" description="'KMSKS' region" evidence="10">
    <location>
        <begin position="230"/>
        <end position="234"/>
    </location>
</feature>
<evidence type="ECO:0000256" key="9">
    <source>
        <dbReference type="ARBA" id="ARBA00048248"/>
    </source>
</evidence>
<dbReference type="GO" id="GO:0003723">
    <property type="term" value="F:RNA binding"/>
    <property type="evidence" value="ECO:0007669"/>
    <property type="project" value="UniProtKB-KW"/>
</dbReference>
<feature type="domain" description="RNA-binding S4" evidence="12">
    <location>
        <begin position="345"/>
        <end position="407"/>
    </location>
</feature>
<dbReference type="InterPro" id="IPR014729">
    <property type="entry name" value="Rossmann-like_a/b/a_fold"/>
</dbReference>
<dbReference type="HOGENOM" id="CLU_024003_5_0_9"/>
<dbReference type="PROSITE" id="PS00178">
    <property type="entry name" value="AA_TRNA_LIGASE_I"/>
    <property type="match status" value="1"/>
</dbReference>
<evidence type="ECO:0000256" key="6">
    <source>
        <dbReference type="ARBA" id="ARBA00022884"/>
    </source>
</evidence>
<dbReference type="FunFam" id="3.40.50.620:FF:000061">
    <property type="entry name" value="Tyrosine--tRNA ligase"/>
    <property type="match status" value="1"/>
</dbReference>
<comment type="subcellular location">
    <subcellularLocation>
        <location evidence="10">Cytoplasm</location>
    </subcellularLocation>
</comment>
<dbReference type="Gene3D" id="3.40.50.620">
    <property type="entry name" value="HUPs"/>
    <property type="match status" value="1"/>
</dbReference>
<dbReference type="Gene3D" id="1.10.240.10">
    <property type="entry name" value="Tyrosyl-Transfer RNA Synthetase"/>
    <property type="match status" value="1"/>
</dbReference>
<evidence type="ECO:0000256" key="7">
    <source>
        <dbReference type="ARBA" id="ARBA00022917"/>
    </source>
</evidence>